<dbReference type="InterPro" id="IPR035093">
    <property type="entry name" value="RelE/ParE_toxin_dom_sf"/>
</dbReference>
<evidence type="ECO:0000313" key="4">
    <source>
        <dbReference type="Proteomes" id="UP000184550"/>
    </source>
</evidence>
<comment type="caution">
    <text evidence="3">The sequence shown here is derived from an EMBL/GenBank/DDBJ whole genome shotgun (WGS) entry which is preliminary data.</text>
</comment>
<gene>
    <name evidence="3" type="ORF">PL8927_270060</name>
</gene>
<evidence type="ECO:0000313" key="3">
    <source>
        <dbReference type="EMBL" id="VXD13614.1"/>
    </source>
</evidence>
<dbReference type="AlphaFoldDB" id="A0A7Z9BLW5"/>
<comment type="similarity">
    <text evidence="1">Belongs to the RelE toxin family.</text>
</comment>
<keyword evidence="4" id="KW-1185">Reference proteome</keyword>
<dbReference type="Proteomes" id="UP000184550">
    <property type="component" value="Unassembled WGS sequence"/>
</dbReference>
<dbReference type="InterPro" id="IPR007712">
    <property type="entry name" value="RelE/ParE_toxin"/>
</dbReference>
<dbReference type="Gene3D" id="3.30.2310.20">
    <property type="entry name" value="RelE-like"/>
    <property type="match status" value="1"/>
</dbReference>
<dbReference type="PANTHER" id="PTHR33755:SF6">
    <property type="entry name" value="PLASMID STABILIZATION SYSTEM PROTEIN"/>
    <property type="match status" value="1"/>
</dbReference>
<dbReference type="RefSeq" id="WP_083618373.1">
    <property type="nucleotide sequence ID" value="NZ_LR734844.1"/>
</dbReference>
<evidence type="ECO:0000256" key="2">
    <source>
        <dbReference type="ARBA" id="ARBA00022649"/>
    </source>
</evidence>
<accession>A0A7Z9BLW5</accession>
<dbReference type="Pfam" id="PF05016">
    <property type="entry name" value="ParE_toxin"/>
    <property type="match status" value="1"/>
</dbReference>
<proteinExistence type="inferred from homology"/>
<evidence type="ECO:0008006" key="5">
    <source>
        <dbReference type="Google" id="ProtNLM"/>
    </source>
</evidence>
<dbReference type="PANTHER" id="PTHR33755">
    <property type="entry name" value="TOXIN PARE1-RELATED"/>
    <property type="match status" value="1"/>
</dbReference>
<reference evidence="3" key="1">
    <citation type="submission" date="2019-10" db="EMBL/GenBank/DDBJ databases">
        <authorList>
            <consortium name="Genoscope - CEA"/>
            <person name="William W."/>
        </authorList>
    </citation>
    <scope>NUCLEOTIDE SEQUENCE [LARGE SCALE GENOMIC DNA]</scope>
    <source>
        <strain evidence="3">BBR_PRJEB10992</strain>
    </source>
</reference>
<organism evidence="3 4">
    <name type="scientific">Planktothrix serta PCC 8927</name>
    <dbReference type="NCBI Taxonomy" id="671068"/>
    <lineage>
        <taxon>Bacteria</taxon>
        <taxon>Bacillati</taxon>
        <taxon>Cyanobacteriota</taxon>
        <taxon>Cyanophyceae</taxon>
        <taxon>Oscillatoriophycideae</taxon>
        <taxon>Oscillatoriales</taxon>
        <taxon>Microcoleaceae</taxon>
        <taxon>Planktothrix</taxon>
    </lineage>
</organism>
<evidence type="ECO:0000256" key="1">
    <source>
        <dbReference type="ARBA" id="ARBA00006226"/>
    </source>
</evidence>
<sequence length="101" mass="11618">MTFRVEISPSALADVEDVFLWMQRESPSKADEWYNGLVEAILTLEQFPNRCPKAPESKDIGLEIRQLVYKKHRILFGVSNSDVQIFGIRHIAQNRLSSDNL</sequence>
<keyword evidence="2" id="KW-1277">Toxin-antitoxin system</keyword>
<dbReference type="EMBL" id="CZCU02000099">
    <property type="protein sequence ID" value="VXD13614.1"/>
    <property type="molecule type" value="Genomic_DNA"/>
</dbReference>
<dbReference type="OrthoDB" id="461964at2"/>
<dbReference type="InterPro" id="IPR051803">
    <property type="entry name" value="TA_system_RelE-like_toxin"/>
</dbReference>
<protein>
    <recommendedName>
        <fullName evidence="5">Plasmid stabilization system</fullName>
    </recommendedName>
</protein>
<name>A0A7Z9BLW5_9CYAN</name>